<keyword evidence="4" id="KW-1185">Reference proteome</keyword>
<name>A0A7R8XER3_9CRUS</name>
<evidence type="ECO:0000313" key="4">
    <source>
        <dbReference type="Proteomes" id="UP000677054"/>
    </source>
</evidence>
<dbReference type="SUPFAM" id="SSF52058">
    <property type="entry name" value="L domain-like"/>
    <property type="match status" value="1"/>
</dbReference>
<dbReference type="InterPro" id="IPR001611">
    <property type="entry name" value="Leu-rich_rpt"/>
</dbReference>
<dbReference type="AlphaFoldDB" id="A0A7R8XER3"/>
<dbReference type="PANTHER" id="PTHR24366">
    <property type="entry name" value="IG(IMMUNOGLOBULIN) AND LRR(LEUCINE RICH REPEAT) DOMAINS"/>
    <property type="match status" value="1"/>
</dbReference>
<evidence type="ECO:0000313" key="3">
    <source>
        <dbReference type="EMBL" id="CAD7248514.1"/>
    </source>
</evidence>
<evidence type="ECO:0000256" key="2">
    <source>
        <dbReference type="ARBA" id="ARBA00022737"/>
    </source>
</evidence>
<evidence type="ECO:0000256" key="1">
    <source>
        <dbReference type="ARBA" id="ARBA00022614"/>
    </source>
</evidence>
<reference evidence="3" key="1">
    <citation type="submission" date="2020-11" db="EMBL/GenBank/DDBJ databases">
        <authorList>
            <person name="Tran Van P."/>
        </authorList>
    </citation>
    <scope>NUCLEOTIDE SEQUENCE</scope>
</reference>
<dbReference type="OrthoDB" id="6418227at2759"/>
<dbReference type="Gene3D" id="3.80.10.10">
    <property type="entry name" value="Ribonuclease Inhibitor"/>
    <property type="match status" value="3"/>
</dbReference>
<keyword evidence="1" id="KW-0433">Leucine-rich repeat</keyword>
<dbReference type="Pfam" id="PF13855">
    <property type="entry name" value="LRR_8"/>
    <property type="match status" value="1"/>
</dbReference>
<dbReference type="EMBL" id="LR901397">
    <property type="protein sequence ID" value="CAD7248514.1"/>
    <property type="molecule type" value="Genomic_DNA"/>
</dbReference>
<protein>
    <submittedName>
        <fullName evidence="3">Uncharacterized protein</fullName>
    </submittedName>
</protein>
<dbReference type="Proteomes" id="UP000677054">
    <property type="component" value="Unassembled WGS sequence"/>
</dbReference>
<organism evidence="3">
    <name type="scientific">Darwinula stevensoni</name>
    <dbReference type="NCBI Taxonomy" id="69355"/>
    <lineage>
        <taxon>Eukaryota</taxon>
        <taxon>Metazoa</taxon>
        <taxon>Ecdysozoa</taxon>
        <taxon>Arthropoda</taxon>
        <taxon>Crustacea</taxon>
        <taxon>Oligostraca</taxon>
        <taxon>Ostracoda</taxon>
        <taxon>Podocopa</taxon>
        <taxon>Podocopida</taxon>
        <taxon>Darwinulocopina</taxon>
        <taxon>Darwinuloidea</taxon>
        <taxon>Darwinulidae</taxon>
        <taxon>Darwinula</taxon>
    </lineage>
</organism>
<dbReference type="InterPro" id="IPR003591">
    <property type="entry name" value="Leu-rich_rpt_typical-subtyp"/>
</dbReference>
<sequence>MQDDWNLVRDHLTSSRGLKLVSQDKTQTSDILFIPFPTSYRTMIFSRIFSFSILYVVSGMLDQACHTPDILPCTCQADYTIHPSAPKMRVDCSRANTSKEIFSALNNFSITQLWEFRVTNNKKLQELPEGIFGHLSLENIYLNNTGVRTIHPSVILSSKDRLVNMTIEYSLLEEFPFHLLSSLPRLTKLRLPHNSLTSVPAVRTDSLETLNLEYNNISIMEEVGWATPNLRKLSLSGNPISTLPSAMIKNQKKLEEFSCSKCKLGPILSNGQLEFHSKALKDVYLKMNDISRLEPGAITGITSGTRVYLSSNKIAKLDAKSFHGILHVLSQGDGTLALSDNPIRCGCELEWLVRDPELLRKIHGSCENGTVLKALGRDSFKDCRTCPYECVDAQSKNARHRPDELGEKYVSHRFQVCKCRLHRHVRPVQRKPLLIVSFRKASLLLDPGEATLSIDPLLSSFLC</sequence>
<keyword evidence="2" id="KW-0677">Repeat</keyword>
<dbReference type="EMBL" id="CAJPEV010001880">
    <property type="protein sequence ID" value="CAG0894713.1"/>
    <property type="molecule type" value="Genomic_DNA"/>
</dbReference>
<dbReference type="PROSITE" id="PS51450">
    <property type="entry name" value="LRR"/>
    <property type="match status" value="1"/>
</dbReference>
<dbReference type="PANTHER" id="PTHR24366:SF96">
    <property type="entry name" value="LEUCINE RICH REPEAT CONTAINING 53"/>
    <property type="match status" value="1"/>
</dbReference>
<proteinExistence type="predicted"/>
<dbReference type="InterPro" id="IPR032675">
    <property type="entry name" value="LRR_dom_sf"/>
</dbReference>
<dbReference type="SMART" id="SM00369">
    <property type="entry name" value="LRR_TYP"/>
    <property type="match status" value="5"/>
</dbReference>
<gene>
    <name evidence="3" type="ORF">DSTB1V02_LOCUS8326</name>
</gene>
<accession>A0A7R8XER3</accession>